<feature type="transmembrane region" description="Helical" evidence="1">
    <location>
        <begin position="141"/>
        <end position="161"/>
    </location>
</feature>
<evidence type="ECO:0000313" key="3">
    <source>
        <dbReference type="Proteomes" id="UP000194204"/>
    </source>
</evidence>
<name>A0A1Y2SMH1_9GAMM</name>
<protein>
    <submittedName>
        <fullName evidence="2">DNA gyrase subunit B</fullName>
    </submittedName>
</protein>
<feature type="transmembrane region" description="Helical" evidence="1">
    <location>
        <begin position="65"/>
        <end position="86"/>
    </location>
</feature>
<dbReference type="AlphaFoldDB" id="A0A1Y2SMH1"/>
<comment type="caution">
    <text evidence="2">The sequence shown here is derived from an EMBL/GenBank/DDBJ whole genome shotgun (WGS) entry which is preliminary data.</text>
</comment>
<dbReference type="EMBL" id="MUBK01000011">
    <property type="protein sequence ID" value="OTA20152.1"/>
    <property type="molecule type" value="Genomic_DNA"/>
</dbReference>
<accession>A0A1Y2SMH1</accession>
<feature type="transmembrane region" description="Helical" evidence="1">
    <location>
        <begin position="36"/>
        <end position="53"/>
    </location>
</feature>
<keyword evidence="3" id="KW-1185">Reference proteome</keyword>
<keyword evidence="1" id="KW-1133">Transmembrane helix</keyword>
<feature type="transmembrane region" description="Helical" evidence="1">
    <location>
        <begin position="7"/>
        <end position="30"/>
    </location>
</feature>
<organism evidence="2 3">
    <name type="scientific">Xenorhabdus beddingii</name>
    <dbReference type="NCBI Taxonomy" id="40578"/>
    <lineage>
        <taxon>Bacteria</taxon>
        <taxon>Pseudomonadati</taxon>
        <taxon>Pseudomonadota</taxon>
        <taxon>Gammaproteobacteria</taxon>
        <taxon>Enterobacterales</taxon>
        <taxon>Morganellaceae</taxon>
        <taxon>Xenorhabdus</taxon>
    </lineage>
</organism>
<evidence type="ECO:0000256" key="1">
    <source>
        <dbReference type="SAM" id="Phobius"/>
    </source>
</evidence>
<reference evidence="2 3" key="1">
    <citation type="submission" date="2017-01" db="EMBL/GenBank/DDBJ databases">
        <title>Deconstructing symbiosis and pathogenesis requirements using a combined genomic-metabolomic approach.</title>
        <authorList>
            <person name="Tobias N.J."/>
            <person name="Wolff H."/>
            <person name="Djahanschiri B."/>
            <person name="Ebersberger I."/>
            <person name="Bode H.B."/>
        </authorList>
    </citation>
    <scope>NUCLEOTIDE SEQUENCE [LARGE SCALE GENOMIC DNA]</scope>
    <source>
        <strain evidence="2 3">DSM 4764</strain>
    </source>
</reference>
<dbReference type="Proteomes" id="UP000194204">
    <property type="component" value="Unassembled WGS sequence"/>
</dbReference>
<feature type="transmembrane region" description="Helical" evidence="1">
    <location>
        <begin position="167"/>
        <end position="189"/>
    </location>
</feature>
<sequence length="196" mass="22617">MGSELKPLILLFRIANTVMLIAWPFLVWAMVSYGQFHAILVVIILFFVLRLLLSKHQTRNQQKTGWNAGWILSIAGIILGLASLFLRSHQWLMYYPVVVNVVLLVLFGGSLHYGPPIIERMARYKEPNLPPEGVLYTRKVTYIWCLFFMFNGTVALGTCLYNDMSLWTLWNGIVSYLLIGLLISGEWLIRQRVKKR</sequence>
<gene>
    <name evidence="2" type="ORF">Xbed_01626</name>
</gene>
<keyword evidence="1" id="KW-0472">Membrane</keyword>
<proteinExistence type="predicted"/>
<evidence type="ECO:0000313" key="2">
    <source>
        <dbReference type="EMBL" id="OTA20152.1"/>
    </source>
</evidence>
<feature type="transmembrane region" description="Helical" evidence="1">
    <location>
        <begin position="92"/>
        <end position="113"/>
    </location>
</feature>
<dbReference type="RefSeq" id="WP_244182441.1">
    <property type="nucleotide sequence ID" value="NZ_MUBK01000011.1"/>
</dbReference>
<keyword evidence="1" id="KW-0812">Transmembrane</keyword>
<dbReference type="STRING" id="40578.Xbed_01626"/>